<dbReference type="InterPro" id="IPR036291">
    <property type="entry name" value="NAD(P)-bd_dom_sf"/>
</dbReference>
<dbReference type="Gene3D" id="3.40.50.720">
    <property type="entry name" value="NAD(P)-binding Rossmann-like Domain"/>
    <property type="match status" value="1"/>
</dbReference>
<evidence type="ECO:0000256" key="1">
    <source>
        <dbReference type="ARBA" id="ARBA00007637"/>
    </source>
</evidence>
<sequence length="325" mass="35376">MPSALDKTSKLIVIAGGHGFIGFHVARRLDYTNTGRIRIVDISEKATIGGTICHEAVQGAHIVLHFAANMGGMGTIHDENNFAIYSQNSAMTVNIVDACIAAGVKKLFYASSACVYHDALQNSSSGEDVSLCENDIFSSGAPVPRPQGLYGLEKLTSEFLIQQFDDFEIRIARFHNIYGPGDAWNNGREKAPAALLRKALARRALYDSGESVEHFELWGDGSQRRSFLYIDDAVEGIIKLLDSNHSAPINIGSNYSILIRELAGLALKTASLEPDNTLSNFQNNKPVGVASRNSNNTHVKSILNWAPTTSLEEGMKCTGQWIETC</sequence>
<evidence type="ECO:0000256" key="2">
    <source>
        <dbReference type="ARBA" id="ARBA00023027"/>
    </source>
</evidence>
<comment type="similarity">
    <text evidence="1">Belongs to the NAD(P)-dependent epimerase/dehydratase family.</text>
</comment>
<dbReference type="OrthoDB" id="331544at2759"/>
<accession>A0A9W9A2U7</accession>
<reference evidence="4" key="1">
    <citation type="submission" date="2022-08" db="EMBL/GenBank/DDBJ databases">
        <title>A Global Phylogenomic Analysis of the Shiitake Genus Lentinula.</title>
        <authorList>
            <consortium name="DOE Joint Genome Institute"/>
            <person name="Sierra-Patev S."/>
            <person name="Min B."/>
            <person name="Naranjo-Ortiz M."/>
            <person name="Looney B."/>
            <person name="Konkel Z."/>
            <person name="Slot J.C."/>
            <person name="Sakamoto Y."/>
            <person name="Steenwyk J.L."/>
            <person name="Rokas A."/>
            <person name="Carro J."/>
            <person name="Camarero S."/>
            <person name="Ferreira P."/>
            <person name="Molpeceres G."/>
            <person name="Ruiz-Duenas F.J."/>
            <person name="Serrano A."/>
            <person name="Henrissat B."/>
            <person name="Drula E."/>
            <person name="Hughes K.W."/>
            <person name="Mata J.L."/>
            <person name="Ishikawa N.K."/>
            <person name="Vargas-Isla R."/>
            <person name="Ushijima S."/>
            <person name="Smith C.A."/>
            <person name="Ahrendt S."/>
            <person name="Andreopoulos W."/>
            <person name="He G."/>
            <person name="Labutti K."/>
            <person name="Lipzen A."/>
            <person name="Ng V."/>
            <person name="Riley R."/>
            <person name="Sandor L."/>
            <person name="Barry K."/>
            <person name="Martinez A.T."/>
            <person name="Xiao Y."/>
            <person name="Gibbons J.G."/>
            <person name="Terashima K."/>
            <person name="Grigoriev I.V."/>
            <person name="Hibbett D.S."/>
        </authorList>
    </citation>
    <scope>NUCLEOTIDE SEQUENCE</scope>
    <source>
        <strain evidence="4">JLM2183</strain>
    </source>
</reference>
<evidence type="ECO:0000313" key="5">
    <source>
        <dbReference type="Proteomes" id="UP001150266"/>
    </source>
</evidence>
<dbReference type="AlphaFoldDB" id="A0A9W9A2U7"/>
<organism evidence="4 5">
    <name type="scientific">Lentinula aciculospora</name>
    <dbReference type="NCBI Taxonomy" id="153920"/>
    <lineage>
        <taxon>Eukaryota</taxon>
        <taxon>Fungi</taxon>
        <taxon>Dikarya</taxon>
        <taxon>Basidiomycota</taxon>
        <taxon>Agaricomycotina</taxon>
        <taxon>Agaricomycetes</taxon>
        <taxon>Agaricomycetidae</taxon>
        <taxon>Agaricales</taxon>
        <taxon>Marasmiineae</taxon>
        <taxon>Omphalotaceae</taxon>
        <taxon>Lentinula</taxon>
    </lineage>
</organism>
<keyword evidence="5" id="KW-1185">Reference proteome</keyword>
<dbReference type="Proteomes" id="UP001150266">
    <property type="component" value="Unassembled WGS sequence"/>
</dbReference>
<dbReference type="EMBL" id="JAOTPV010000021">
    <property type="protein sequence ID" value="KAJ4472009.1"/>
    <property type="molecule type" value="Genomic_DNA"/>
</dbReference>
<dbReference type="InterPro" id="IPR001509">
    <property type="entry name" value="Epimerase_deHydtase"/>
</dbReference>
<feature type="domain" description="NAD-dependent epimerase/dehydratase" evidence="3">
    <location>
        <begin position="12"/>
        <end position="252"/>
    </location>
</feature>
<comment type="caution">
    <text evidence="4">The sequence shown here is derived from an EMBL/GenBank/DDBJ whole genome shotgun (WGS) entry which is preliminary data.</text>
</comment>
<dbReference type="SUPFAM" id="SSF51735">
    <property type="entry name" value="NAD(P)-binding Rossmann-fold domains"/>
    <property type="match status" value="1"/>
</dbReference>
<gene>
    <name evidence="4" type="ORF">J3R30DRAFT_3709417</name>
</gene>
<dbReference type="PANTHER" id="PTHR43574">
    <property type="entry name" value="EPIMERASE-RELATED"/>
    <property type="match status" value="1"/>
</dbReference>
<dbReference type="Pfam" id="PF01370">
    <property type="entry name" value="Epimerase"/>
    <property type="match status" value="1"/>
</dbReference>
<proteinExistence type="inferred from homology"/>
<dbReference type="Gene3D" id="3.90.25.10">
    <property type="entry name" value="UDP-galactose 4-epimerase, domain 1"/>
    <property type="match status" value="1"/>
</dbReference>
<evidence type="ECO:0000259" key="3">
    <source>
        <dbReference type="Pfam" id="PF01370"/>
    </source>
</evidence>
<protein>
    <submittedName>
        <fullName evidence="4">GDP-mannose-3'',5''-epimerase</fullName>
    </submittedName>
</protein>
<name>A0A9W9A2U7_9AGAR</name>
<evidence type="ECO:0000313" key="4">
    <source>
        <dbReference type="EMBL" id="KAJ4472009.1"/>
    </source>
</evidence>
<keyword evidence="2" id="KW-0520">NAD</keyword>